<feature type="transmembrane region" description="Helical" evidence="6">
    <location>
        <begin position="136"/>
        <end position="157"/>
    </location>
</feature>
<evidence type="ECO:0000256" key="3">
    <source>
        <dbReference type="ARBA" id="ARBA00022692"/>
    </source>
</evidence>
<dbReference type="OrthoDB" id="137390at2157"/>
<evidence type="ECO:0000256" key="6">
    <source>
        <dbReference type="SAM" id="Phobius"/>
    </source>
</evidence>
<comment type="subcellular location">
    <subcellularLocation>
        <location evidence="1">Membrane</location>
        <topology evidence="1">Multi-pass membrane protein</topology>
    </subcellularLocation>
</comment>
<evidence type="ECO:0000256" key="1">
    <source>
        <dbReference type="ARBA" id="ARBA00004141"/>
    </source>
</evidence>
<feature type="transmembrane region" description="Helical" evidence="6">
    <location>
        <begin position="221"/>
        <end position="242"/>
    </location>
</feature>
<dbReference type="eggNOG" id="arCOG02642">
    <property type="taxonomic scope" value="Archaea"/>
</dbReference>
<dbReference type="KEGG" id="mmq:MmarC5_0751"/>
<feature type="transmembrane region" description="Helical" evidence="6">
    <location>
        <begin position="249"/>
        <end position="271"/>
    </location>
</feature>
<accession>A4FXX7</accession>
<proteinExistence type="inferred from homology"/>
<dbReference type="PANTHER" id="PTHR21716">
    <property type="entry name" value="TRANSMEMBRANE PROTEIN"/>
    <property type="match status" value="1"/>
</dbReference>
<evidence type="ECO:0000313" key="8">
    <source>
        <dbReference type="Proteomes" id="UP000000253"/>
    </source>
</evidence>
<dbReference type="InterPro" id="IPR002549">
    <property type="entry name" value="AI-2E-like"/>
</dbReference>
<keyword evidence="5 6" id="KW-0472">Membrane</keyword>
<keyword evidence="4 6" id="KW-1133">Transmembrane helix</keyword>
<gene>
    <name evidence="7" type="ordered locus">MmarC5_0751</name>
</gene>
<dbReference type="HOGENOM" id="CLU_041771_3_0_2"/>
<keyword evidence="3 6" id="KW-0812">Transmembrane</keyword>
<dbReference type="STRING" id="402880.MmarC5_0751"/>
<evidence type="ECO:0008006" key="9">
    <source>
        <dbReference type="Google" id="ProtNLM"/>
    </source>
</evidence>
<dbReference type="GO" id="GO:0016020">
    <property type="term" value="C:membrane"/>
    <property type="evidence" value="ECO:0007669"/>
    <property type="project" value="UniProtKB-SubCell"/>
</dbReference>
<feature type="transmembrane region" description="Helical" evidence="6">
    <location>
        <begin position="291"/>
        <end position="316"/>
    </location>
</feature>
<dbReference type="DNASU" id="4928886"/>
<dbReference type="RefSeq" id="WP_011868515.1">
    <property type="nucleotide sequence ID" value="NC_009135.1"/>
</dbReference>
<feature type="transmembrane region" description="Helical" evidence="6">
    <location>
        <begin position="193"/>
        <end position="215"/>
    </location>
</feature>
<dbReference type="AlphaFoldDB" id="A4FXX7"/>
<evidence type="ECO:0000256" key="4">
    <source>
        <dbReference type="ARBA" id="ARBA00022989"/>
    </source>
</evidence>
<evidence type="ECO:0000313" key="7">
    <source>
        <dbReference type="EMBL" id="ABO35061.1"/>
    </source>
</evidence>
<feature type="transmembrane region" description="Helical" evidence="6">
    <location>
        <begin position="12"/>
        <end position="40"/>
    </location>
</feature>
<sequence length="336" mass="37389">MKENEYRFIMRIFVLVSFTAVLMIAVPFLDTIAFACAFAYMTEPFFNAVRRYAGRTLGAILSILMVTVPALSLVVLILSDVVEFLNTLNVPSLVDTTIQFVNYLGLQNIAQEDLNRILSELWTFLKPTINKMAEQIYGIPLLFIKGLITVFLTYYFLKDGHRFKDAIMPHVPEVYHVQTELFIRKLNEAYKNLFVVNALTSFTVGLISIAGFWAIGLPNPVTLGALSGILTLLPIVGGWTIYMPLSLYYIAVGMYTKAILLFGFGVIFLSLAPDFAIRPRLVNHESDIHPAIALVAFLMGPLALGVTGFALGPLIMGTFDAIFRVKNGKDSIINLK</sequence>
<dbReference type="EMBL" id="CP000609">
    <property type="protein sequence ID" value="ABO35061.1"/>
    <property type="molecule type" value="Genomic_DNA"/>
</dbReference>
<organism evidence="7 8">
    <name type="scientific">Methanococcus maripaludis (strain C5 / ATCC BAA-1333)</name>
    <dbReference type="NCBI Taxonomy" id="402880"/>
    <lineage>
        <taxon>Archaea</taxon>
        <taxon>Methanobacteriati</taxon>
        <taxon>Methanobacteriota</taxon>
        <taxon>Methanomada group</taxon>
        <taxon>Methanococci</taxon>
        <taxon>Methanococcales</taxon>
        <taxon>Methanococcaceae</taxon>
        <taxon>Methanococcus</taxon>
    </lineage>
</organism>
<evidence type="ECO:0000256" key="2">
    <source>
        <dbReference type="ARBA" id="ARBA00009773"/>
    </source>
</evidence>
<dbReference type="Pfam" id="PF01594">
    <property type="entry name" value="AI-2E_transport"/>
    <property type="match status" value="1"/>
</dbReference>
<evidence type="ECO:0000256" key="5">
    <source>
        <dbReference type="ARBA" id="ARBA00023136"/>
    </source>
</evidence>
<protein>
    <recommendedName>
        <fullName evidence="9">PurR-regulated permease PerM</fullName>
    </recommendedName>
</protein>
<feature type="transmembrane region" description="Helical" evidence="6">
    <location>
        <begin position="52"/>
        <end position="78"/>
    </location>
</feature>
<dbReference type="Proteomes" id="UP000000253">
    <property type="component" value="Chromosome"/>
</dbReference>
<reference evidence="7 8" key="1">
    <citation type="submission" date="2007-03" db="EMBL/GenBank/DDBJ databases">
        <title>Complete sequence of chromosome of Methanococcus maripaludis C5.</title>
        <authorList>
            <consortium name="US DOE Joint Genome Institute"/>
            <person name="Copeland A."/>
            <person name="Lucas S."/>
            <person name="Lapidus A."/>
            <person name="Barry K."/>
            <person name="Glavina del Rio T."/>
            <person name="Dalin E."/>
            <person name="Tice H."/>
            <person name="Pitluck S."/>
            <person name="Chertkov O."/>
            <person name="Brettin T."/>
            <person name="Bruce D."/>
            <person name="Han C."/>
            <person name="Detter J.C."/>
            <person name="Schmutz J."/>
            <person name="Larimer F."/>
            <person name="Land M."/>
            <person name="Hauser L."/>
            <person name="Kyrpides N."/>
            <person name="Mikhailova N."/>
            <person name="Sieprawska-Lupa M."/>
            <person name="Whitman W.B."/>
            <person name="Richardson P."/>
        </authorList>
    </citation>
    <scope>NUCLEOTIDE SEQUENCE [LARGE SCALE GENOMIC DNA]</scope>
    <source>
        <strain evidence="8">C5 / ATCC BAA-1333</strain>
    </source>
</reference>
<comment type="similarity">
    <text evidence="2">Belongs to the autoinducer-2 exporter (AI-2E) (TC 2.A.86) family.</text>
</comment>
<dbReference type="PANTHER" id="PTHR21716:SF71">
    <property type="entry name" value="TRANSPORT PROTEIN MJ1177-RELATED"/>
    <property type="match status" value="1"/>
</dbReference>
<name>A4FXX7_METM5</name>
<dbReference type="GeneID" id="4928886"/>